<protein>
    <submittedName>
        <fullName evidence="1">Uncharacterized protein</fullName>
    </submittedName>
</protein>
<name>A0A0E0J7I9_ORYNI</name>
<proteinExistence type="predicted"/>
<dbReference type="AlphaFoldDB" id="A0A0E0J7I9"/>
<accession>A0A0E0J7I9</accession>
<dbReference type="Proteomes" id="UP000006591">
    <property type="component" value="Chromosome 12"/>
</dbReference>
<dbReference type="Gramene" id="ONIVA12G04540.1">
    <property type="protein sequence ID" value="ONIVA12G04540.1"/>
    <property type="gene ID" value="ONIVA12G04540"/>
</dbReference>
<evidence type="ECO:0000313" key="2">
    <source>
        <dbReference type="Proteomes" id="UP000006591"/>
    </source>
</evidence>
<organism evidence="1">
    <name type="scientific">Oryza nivara</name>
    <name type="common">Indian wild rice</name>
    <name type="synonym">Oryza sativa f. spontanea</name>
    <dbReference type="NCBI Taxonomy" id="4536"/>
    <lineage>
        <taxon>Eukaryota</taxon>
        <taxon>Viridiplantae</taxon>
        <taxon>Streptophyta</taxon>
        <taxon>Embryophyta</taxon>
        <taxon>Tracheophyta</taxon>
        <taxon>Spermatophyta</taxon>
        <taxon>Magnoliopsida</taxon>
        <taxon>Liliopsida</taxon>
        <taxon>Poales</taxon>
        <taxon>Poaceae</taxon>
        <taxon>BOP clade</taxon>
        <taxon>Oryzoideae</taxon>
        <taxon>Oryzeae</taxon>
        <taxon>Oryzinae</taxon>
        <taxon>Oryza</taxon>
    </lineage>
</organism>
<dbReference type="STRING" id="4536.A0A0E0J7I9"/>
<sequence length="151" mass="16235">MASPFFPRMQRVASGLRAGHDRRGRYSGMGATGGVIDSCPIARSRSVPAAYGGGEGIFKYIEGLPLGHRSATAEELMSTDTREQEITWLARSCSSSGSDPNKKISETDTASVLLETITYIKFLHGTEVSIKLYGVEDTAMIQSALQLSDSL</sequence>
<keyword evidence="2" id="KW-1185">Reference proteome</keyword>
<evidence type="ECO:0000313" key="1">
    <source>
        <dbReference type="EnsemblPlants" id="ONIVA12G04540.1"/>
    </source>
</evidence>
<reference evidence="1" key="1">
    <citation type="submission" date="2015-04" db="UniProtKB">
        <authorList>
            <consortium name="EnsemblPlants"/>
        </authorList>
    </citation>
    <scope>IDENTIFICATION</scope>
    <source>
        <strain evidence="1">SL10</strain>
    </source>
</reference>
<dbReference type="HOGENOM" id="CLU_106483_0_0_1"/>
<reference evidence="1" key="2">
    <citation type="submission" date="2018-04" db="EMBL/GenBank/DDBJ databases">
        <title>OnivRS2 (Oryza nivara Reference Sequence Version 2).</title>
        <authorList>
            <person name="Zhang J."/>
            <person name="Kudrna D."/>
            <person name="Lee S."/>
            <person name="Talag J."/>
            <person name="Rajasekar S."/>
            <person name="Welchert J."/>
            <person name="Hsing Y.-I."/>
            <person name="Wing R.A."/>
        </authorList>
    </citation>
    <scope>NUCLEOTIDE SEQUENCE [LARGE SCALE GENOMIC DNA]</scope>
    <source>
        <strain evidence="1">SL10</strain>
    </source>
</reference>
<dbReference type="EnsemblPlants" id="ONIVA12G04540.1">
    <property type="protein sequence ID" value="ONIVA12G04540.1"/>
    <property type="gene ID" value="ONIVA12G04540"/>
</dbReference>